<reference evidence="3 4" key="1">
    <citation type="journal article" date="2009" name="Nat. Genet.">
        <title>The genome of the cucumber, Cucumis sativus L.</title>
        <authorList>
            <person name="Huang S."/>
            <person name="Li R."/>
            <person name="Zhang Z."/>
            <person name="Li L."/>
            <person name="Gu X."/>
            <person name="Fan W."/>
            <person name="Lucas W.J."/>
            <person name="Wang X."/>
            <person name="Xie B."/>
            <person name="Ni P."/>
            <person name="Ren Y."/>
            <person name="Zhu H."/>
            <person name="Li J."/>
            <person name="Lin K."/>
            <person name="Jin W."/>
            <person name="Fei Z."/>
            <person name="Li G."/>
            <person name="Staub J."/>
            <person name="Kilian A."/>
            <person name="van der Vossen E.A."/>
            <person name="Wu Y."/>
            <person name="Guo J."/>
            <person name="He J."/>
            <person name="Jia Z."/>
            <person name="Ren Y."/>
            <person name="Tian G."/>
            <person name="Lu Y."/>
            <person name="Ruan J."/>
            <person name="Qian W."/>
            <person name="Wang M."/>
            <person name="Huang Q."/>
            <person name="Li B."/>
            <person name="Xuan Z."/>
            <person name="Cao J."/>
            <person name="Asan"/>
            <person name="Wu Z."/>
            <person name="Zhang J."/>
            <person name="Cai Q."/>
            <person name="Bai Y."/>
            <person name="Zhao B."/>
            <person name="Han Y."/>
            <person name="Li Y."/>
            <person name="Li X."/>
            <person name="Wang S."/>
            <person name="Shi Q."/>
            <person name="Liu S."/>
            <person name="Cho W.K."/>
            <person name="Kim J.Y."/>
            <person name="Xu Y."/>
            <person name="Heller-Uszynska K."/>
            <person name="Miao H."/>
            <person name="Cheng Z."/>
            <person name="Zhang S."/>
            <person name="Wu J."/>
            <person name="Yang Y."/>
            <person name="Kang H."/>
            <person name="Li M."/>
            <person name="Liang H."/>
            <person name="Ren X."/>
            <person name="Shi Z."/>
            <person name="Wen M."/>
            <person name="Jian M."/>
            <person name="Yang H."/>
            <person name="Zhang G."/>
            <person name="Yang Z."/>
            <person name="Chen R."/>
            <person name="Liu S."/>
            <person name="Li J."/>
            <person name="Ma L."/>
            <person name="Liu H."/>
            <person name="Zhou Y."/>
            <person name="Zhao J."/>
            <person name="Fang X."/>
            <person name="Li G."/>
            <person name="Fang L."/>
            <person name="Li Y."/>
            <person name="Liu D."/>
            <person name="Zheng H."/>
            <person name="Zhang Y."/>
            <person name="Qin N."/>
            <person name="Li Z."/>
            <person name="Yang G."/>
            <person name="Yang S."/>
            <person name="Bolund L."/>
            <person name="Kristiansen K."/>
            <person name="Zheng H."/>
            <person name="Li S."/>
            <person name="Zhang X."/>
            <person name="Yang H."/>
            <person name="Wang J."/>
            <person name="Sun R."/>
            <person name="Zhang B."/>
            <person name="Jiang S."/>
            <person name="Wang J."/>
            <person name="Du Y."/>
            <person name="Li S."/>
        </authorList>
    </citation>
    <scope>NUCLEOTIDE SEQUENCE [LARGE SCALE GENOMIC DNA]</scope>
    <source>
        <strain evidence="4">cv. 9930</strain>
    </source>
</reference>
<feature type="signal peptide" evidence="2">
    <location>
        <begin position="1"/>
        <end position="21"/>
    </location>
</feature>
<reference evidence="3 4" key="3">
    <citation type="journal article" date="2010" name="BMC Genomics">
        <title>Transcriptome sequencing and comparative analysis of cucumber flowers with different sex types.</title>
        <authorList>
            <person name="Guo S."/>
            <person name="Zheng Y."/>
            <person name="Joung J.G."/>
            <person name="Liu S."/>
            <person name="Zhang Z."/>
            <person name="Crasta O.R."/>
            <person name="Sobral B.W."/>
            <person name="Xu Y."/>
            <person name="Huang S."/>
            <person name="Fei Z."/>
        </authorList>
    </citation>
    <scope>NUCLEOTIDE SEQUENCE [LARGE SCALE GENOMIC DNA]</scope>
    <source>
        <strain evidence="4">cv. 9930</strain>
    </source>
</reference>
<accession>A0A0A0M317</accession>
<feature type="chain" id="PRO_5001973254" evidence="2">
    <location>
        <begin position="22"/>
        <end position="190"/>
    </location>
</feature>
<evidence type="ECO:0000313" key="3">
    <source>
        <dbReference type="EMBL" id="KGN66601.1"/>
    </source>
</evidence>
<protein>
    <submittedName>
        <fullName evidence="3">Uncharacterized protein</fullName>
    </submittedName>
</protein>
<dbReference type="Proteomes" id="UP000029981">
    <property type="component" value="Chromosome 1"/>
</dbReference>
<organism evidence="3 4">
    <name type="scientific">Cucumis sativus</name>
    <name type="common">Cucumber</name>
    <dbReference type="NCBI Taxonomy" id="3659"/>
    <lineage>
        <taxon>Eukaryota</taxon>
        <taxon>Viridiplantae</taxon>
        <taxon>Streptophyta</taxon>
        <taxon>Embryophyta</taxon>
        <taxon>Tracheophyta</taxon>
        <taxon>Spermatophyta</taxon>
        <taxon>Magnoliopsida</taxon>
        <taxon>eudicotyledons</taxon>
        <taxon>Gunneridae</taxon>
        <taxon>Pentapetalae</taxon>
        <taxon>rosids</taxon>
        <taxon>fabids</taxon>
        <taxon>Cucurbitales</taxon>
        <taxon>Cucurbitaceae</taxon>
        <taxon>Benincaseae</taxon>
        <taxon>Cucumis</taxon>
    </lineage>
</organism>
<feature type="compositionally biased region" description="Polar residues" evidence="1">
    <location>
        <begin position="151"/>
        <end position="169"/>
    </location>
</feature>
<gene>
    <name evidence="3" type="ORF">Csa_1G638480</name>
</gene>
<evidence type="ECO:0000256" key="2">
    <source>
        <dbReference type="SAM" id="SignalP"/>
    </source>
</evidence>
<feature type="region of interest" description="Disordered" evidence="1">
    <location>
        <begin position="145"/>
        <end position="190"/>
    </location>
</feature>
<proteinExistence type="predicted"/>
<dbReference type="EMBL" id="CM002922">
    <property type="protein sequence ID" value="KGN66601.1"/>
    <property type="molecule type" value="Genomic_DNA"/>
</dbReference>
<dbReference type="AlphaFoldDB" id="A0A0A0M317"/>
<keyword evidence="2" id="KW-0732">Signal</keyword>
<keyword evidence="4" id="KW-1185">Reference proteome</keyword>
<reference evidence="3 4" key="4">
    <citation type="journal article" date="2011" name="BMC Genomics">
        <title>RNA-Seq improves annotation of protein-coding genes in the cucumber genome.</title>
        <authorList>
            <person name="Li Z."/>
            <person name="Zhang Z."/>
            <person name="Yan P."/>
            <person name="Huang S."/>
            <person name="Fei Z."/>
            <person name="Lin K."/>
        </authorList>
    </citation>
    <scope>NUCLEOTIDE SEQUENCE [LARGE SCALE GENOMIC DNA]</scope>
    <source>
        <strain evidence="4">cv. 9930</strain>
    </source>
</reference>
<name>A0A0A0M317_CUCSA</name>
<evidence type="ECO:0000313" key="4">
    <source>
        <dbReference type="Proteomes" id="UP000029981"/>
    </source>
</evidence>
<evidence type="ECO:0000256" key="1">
    <source>
        <dbReference type="SAM" id="MobiDB-lite"/>
    </source>
</evidence>
<dbReference type="Gramene" id="KGN66601">
    <property type="protein sequence ID" value="KGN66601"/>
    <property type="gene ID" value="Csa_1G638480"/>
</dbReference>
<reference evidence="3 4" key="2">
    <citation type="journal article" date="2009" name="PLoS ONE">
        <title>An integrated genetic and cytogenetic map of the cucumber genome.</title>
        <authorList>
            <person name="Ren Y."/>
            <person name="Zhang Z."/>
            <person name="Liu J."/>
            <person name="Staub J.E."/>
            <person name="Han Y."/>
            <person name="Cheng Z."/>
            <person name="Li X."/>
            <person name="Lu J."/>
            <person name="Miao H."/>
            <person name="Kang H."/>
            <person name="Xie B."/>
            <person name="Gu X."/>
            <person name="Wang X."/>
            <person name="Du Y."/>
            <person name="Jin W."/>
            <person name="Huang S."/>
        </authorList>
    </citation>
    <scope>NUCLEOTIDE SEQUENCE [LARGE SCALE GENOMIC DNA]</scope>
    <source>
        <strain evidence="4">cv. 9930</strain>
    </source>
</reference>
<sequence length="190" mass="21765">MGQIKNPCLQLLSLIVQLLTPIPIEFQDALWPYERYDLPSCMAISRIRTMVLGLKNLWVPTFGWAKGSPLISFPLAKIIFLFKSLPTPLIPKLGLKRLKHAGPTKDRLKRHRSDLIVLDYDRTQNLIGKEKSKWLTMQQTGIQSELKKGDSTSSNPLHQPTNEVMNSSILKMEEHRAMKPRRDKHQSAET</sequence>